<dbReference type="EMBL" id="JH370145">
    <property type="protein sequence ID" value="ELA41368.1"/>
    <property type="molecule type" value="Genomic_DNA"/>
</dbReference>
<feature type="non-terminal residue" evidence="4">
    <location>
        <position position="1"/>
    </location>
</feature>
<dbReference type="HOGENOM" id="CLU_1682201_0_0_1"/>
<dbReference type="CDD" id="cd04301">
    <property type="entry name" value="NAT_SF"/>
    <property type="match status" value="1"/>
</dbReference>
<accession>L2GKF7</accession>
<dbReference type="PROSITE" id="PS51186">
    <property type="entry name" value="GNAT"/>
    <property type="match status" value="1"/>
</dbReference>
<dbReference type="InterPro" id="IPR050680">
    <property type="entry name" value="YpeA/RimI_acetyltransf"/>
</dbReference>
<dbReference type="InParanoid" id="L2GKF7"/>
<dbReference type="InterPro" id="IPR000182">
    <property type="entry name" value="GNAT_dom"/>
</dbReference>
<reference evidence="5" key="1">
    <citation type="submission" date="2011-05" db="EMBL/GenBank/DDBJ databases">
        <title>The genome sequence of Vittaforma corneae strain ATCC 50505.</title>
        <authorList>
            <consortium name="The Broad Institute Genome Sequencing Platform"/>
            <person name="Cuomo C."/>
            <person name="Didier E."/>
            <person name="Bowers L."/>
            <person name="Young S.K."/>
            <person name="Zeng Q."/>
            <person name="Gargeya S."/>
            <person name="Fitzgerald M."/>
            <person name="Haas B."/>
            <person name="Abouelleil A."/>
            <person name="Alvarado L."/>
            <person name="Arachchi H.M."/>
            <person name="Berlin A."/>
            <person name="Chapman S.B."/>
            <person name="Gearin G."/>
            <person name="Goldberg J."/>
            <person name="Griggs A."/>
            <person name="Gujja S."/>
            <person name="Hansen M."/>
            <person name="Heiman D."/>
            <person name="Howarth C."/>
            <person name="Larimer J."/>
            <person name="Lui A."/>
            <person name="MacDonald P.J.P."/>
            <person name="McCowen C."/>
            <person name="Montmayeur A."/>
            <person name="Murphy C."/>
            <person name="Neiman D."/>
            <person name="Pearson M."/>
            <person name="Priest M."/>
            <person name="Roberts A."/>
            <person name="Saif S."/>
            <person name="Shea T."/>
            <person name="Sisk P."/>
            <person name="Stolte C."/>
            <person name="Sykes S."/>
            <person name="Wortman J."/>
            <person name="Nusbaum C."/>
            <person name="Birren B."/>
        </authorList>
    </citation>
    <scope>NUCLEOTIDE SEQUENCE [LARGE SCALE GENOMIC DNA]</scope>
    <source>
        <strain evidence="5">ATCC 50505</strain>
    </source>
</reference>
<evidence type="ECO:0000313" key="4">
    <source>
        <dbReference type="EMBL" id="ELA41368.1"/>
    </source>
</evidence>
<dbReference type="OrthoDB" id="41532at2759"/>
<evidence type="ECO:0000313" key="5">
    <source>
        <dbReference type="Proteomes" id="UP000011082"/>
    </source>
</evidence>
<keyword evidence="5" id="KW-1185">Reference proteome</keyword>
<dbReference type="VEuPathDB" id="MicrosporidiaDB:VICG_01609"/>
<dbReference type="SUPFAM" id="SSF55729">
    <property type="entry name" value="Acyl-CoA N-acyltransferases (Nat)"/>
    <property type="match status" value="1"/>
</dbReference>
<evidence type="ECO:0000256" key="2">
    <source>
        <dbReference type="ARBA" id="ARBA00023315"/>
    </source>
</evidence>
<dbReference type="Gene3D" id="3.40.630.30">
    <property type="match status" value="1"/>
</dbReference>
<dbReference type="GO" id="GO:0016747">
    <property type="term" value="F:acyltransferase activity, transferring groups other than amino-acyl groups"/>
    <property type="evidence" value="ECO:0007669"/>
    <property type="project" value="InterPro"/>
</dbReference>
<protein>
    <recommendedName>
        <fullName evidence="3">N-acetyltransferase domain-containing protein</fullName>
    </recommendedName>
</protein>
<organism evidence="4 5">
    <name type="scientific">Vittaforma corneae (strain ATCC 50505)</name>
    <name type="common">Microsporidian parasite</name>
    <name type="synonym">Nosema corneum</name>
    <dbReference type="NCBI Taxonomy" id="993615"/>
    <lineage>
        <taxon>Eukaryota</taxon>
        <taxon>Fungi</taxon>
        <taxon>Fungi incertae sedis</taxon>
        <taxon>Microsporidia</taxon>
        <taxon>Nosematidae</taxon>
        <taxon>Vittaforma</taxon>
    </lineage>
</organism>
<evidence type="ECO:0000256" key="1">
    <source>
        <dbReference type="ARBA" id="ARBA00022679"/>
    </source>
</evidence>
<dbReference type="AlphaFoldDB" id="L2GKF7"/>
<dbReference type="STRING" id="993615.L2GKF7"/>
<dbReference type="Pfam" id="PF00583">
    <property type="entry name" value="Acetyltransf_1"/>
    <property type="match status" value="1"/>
</dbReference>
<dbReference type="RefSeq" id="XP_007605054.1">
    <property type="nucleotide sequence ID" value="XM_007604992.1"/>
</dbReference>
<dbReference type="Proteomes" id="UP000011082">
    <property type="component" value="Unassembled WGS sequence"/>
</dbReference>
<proteinExistence type="predicted"/>
<evidence type="ECO:0000259" key="3">
    <source>
        <dbReference type="PROSITE" id="PS51186"/>
    </source>
</evidence>
<keyword evidence="1" id="KW-0808">Transferase</keyword>
<dbReference type="OMA" id="CERKGRI"/>
<name>L2GKF7_VITCO</name>
<keyword evidence="2" id="KW-0012">Acyltransferase</keyword>
<sequence>TELVFRKLRCEDIVHIHVLEQRYFADSFKLAHSFTNFIYDSRFSFVCERKGRIVGAIRAEKWKSKAAIDALCVEQMFSNRGIGRRLLEQCIESIKEHERSVNITLMVSENNKIAKRLYEDVGFEVQKFEHGAYFDGSGGFVMVWKGWPAKNSTANFR</sequence>
<gene>
    <name evidence="4" type="ORF">VICG_01609</name>
</gene>
<feature type="domain" description="N-acetyltransferase" evidence="3">
    <location>
        <begin position="3"/>
        <end position="150"/>
    </location>
</feature>
<dbReference type="GeneID" id="19882319"/>
<dbReference type="InterPro" id="IPR016181">
    <property type="entry name" value="Acyl_CoA_acyltransferase"/>
</dbReference>
<dbReference type="PANTHER" id="PTHR43420">
    <property type="entry name" value="ACETYLTRANSFERASE"/>
    <property type="match status" value="1"/>
</dbReference>